<sequence>MKRFLLDLANSLLVPAGVQLYRRGFDMKSGLKMIANRQPGLATIIDMGAARGHWSAMALSTFPQARVIGVDPLREREPYLAQLKAANPRYDYVLAAAGTEDGGDIEISVTADLDGSTVHGAEGERRMIPVRSIDGIVREKQATGPFFLKFDTHGFERPILEGAGDTLAQTSYIVMETYNFRHTPDTLLFHEMIELLAAKGFRVLRLADPMVRPSDQALWQVDLFFARTDNPIFASETYRG</sequence>
<keyword evidence="3" id="KW-1185">Reference proteome</keyword>
<keyword evidence="2" id="KW-0489">Methyltransferase</keyword>
<dbReference type="PANTHER" id="PTHR36973">
    <property type="entry name" value="SLL1456 PROTEIN-RELATED"/>
    <property type="match status" value="1"/>
</dbReference>
<evidence type="ECO:0000259" key="1">
    <source>
        <dbReference type="Pfam" id="PF05050"/>
    </source>
</evidence>
<evidence type="ECO:0000313" key="2">
    <source>
        <dbReference type="EMBL" id="MVO78012.1"/>
    </source>
</evidence>
<gene>
    <name evidence="2" type="ORF">GON01_08705</name>
</gene>
<dbReference type="PANTHER" id="PTHR36973:SF4">
    <property type="entry name" value="NODULATION PROTEIN"/>
    <property type="match status" value="1"/>
</dbReference>
<proteinExistence type="predicted"/>
<dbReference type="InterPro" id="IPR006342">
    <property type="entry name" value="FkbM_mtfrase"/>
</dbReference>
<dbReference type="NCBIfam" id="TIGR01444">
    <property type="entry name" value="fkbM_fam"/>
    <property type="match status" value="1"/>
</dbReference>
<organism evidence="2 3">
    <name type="scientific">Sphingomonas horti</name>
    <dbReference type="NCBI Taxonomy" id="2682842"/>
    <lineage>
        <taxon>Bacteria</taxon>
        <taxon>Pseudomonadati</taxon>
        <taxon>Pseudomonadota</taxon>
        <taxon>Alphaproteobacteria</taxon>
        <taxon>Sphingomonadales</taxon>
        <taxon>Sphingomonadaceae</taxon>
        <taxon>Sphingomonas</taxon>
    </lineage>
</organism>
<dbReference type="InterPro" id="IPR053188">
    <property type="entry name" value="FkbM_Methyltransferase"/>
</dbReference>
<keyword evidence="2" id="KW-0808">Transferase</keyword>
<dbReference type="GO" id="GO:0032259">
    <property type="term" value="P:methylation"/>
    <property type="evidence" value="ECO:0007669"/>
    <property type="project" value="UniProtKB-KW"/>
</dbReference>
<dbReference type="GO" id="GO:0008171">
    <property type="term" value="F:O-methyltransferase activity"/>
    <property type="evidence" value="ECO:0007669"/>
    <property type="project" value="TreeGrafter"/>
</dbReference>
<name>A0A6I4J0C2_9SPHN</name>
<dbReference type="AlphaFoldDB" id="A0A6I4J0C2"/>
<dbReference type="Gene3D" id="3.40.50.150">
    <property type="entry name" value="Vaccinia Virus protein VP39"/>
    <property type="match status" value="1"/>
</dbReference>
<dbReference type="Pfam" id="PF05050">
    <property type="entry name" value="Methyltransf_21"/>
    <property type="match status" value="1"/>
</dbReference>
<reference evidence="2 3" key="1">
    <citation type="submission" date="2019-12" db="EMBL/GenBank/DDBJ databases">
        <authorList>
            <person name="Huq M.A."/>
        </authorList>
    </citation>
    <scope>NUCLEOTIDE SEQUENCE [LARGE SCALE GENOMIC DNA]</scope>
    <source>
        <strain evidence="2 3">MAH-20</strain>
    </source>
</reference>
<evidence type="ECO:0000313" key="3">
    <source>
        <dbReference type="Proteomes" id="UP000441389"/>
    </source>
</evidence>
<dbReference type="Proteomes" id="UP000441389">
    <property type="component" value="Unassembled WGS sequence"/>
</dbReference>
<dbReference type="EMBL" id="WQMS01000009">
    <property type="protein sequence ID" value="MVO78012.1"/>
    <property type="molecule type" value="Genomic_DNA"/>
</dbReference>
<accession>A0A6I4J0C2</accession>
<comment type="caution">
    <text evidence="2">The sequence shown here is derived from an EMBL/GenBank/DDBJ whole genome shotgun (WGS) entry which is preliminary data.</text>
</comment>
<feature type="domain" description="Methyltransferase FkbM" evidence="1">
    <location>
        <begin position="46"/>
        <end position="203"/>
    </location>
</feature>
<dbReference type="SUPFAM" id="SSF53335">
    <property type="entry name" value="S-adenosyl-L-methionine-dependent methyltransferases"/>
    <property type="match status" value="1"/>
</dbReference>
<protein>
    <submittedName>
        <fullName evidence="2">FkbM family methyltransferase</fullName>
    </submittedName>
</protein>
<dbReference type="InterPro" id="IPR029063">
    <property type="entry name" value="SAM-dependent_MTases_sf"/>
</dbReference>